<reference evidence="2" key="1">
    <citation type="journal article" date="2011" name="Ticks Tick Borne Dis.">
        <title>Molecular detection of Anaplasma phagocytophilum and Borrelia burgdorferi in Ixodes ricinus ticks from Istanbul metropolitan area and rural Trakya (Thrace) region of north-western Turkey.</title>
        <authorList>
            <person name="Sen E."/>
            <person name="Uchishima Y."/>
            <person name="Okamoto Y."/>
            <person name="Fukui T."/>
            <person name="Kadosaka T."/>
            <person name="Ohashi N."/>
            <person name="Masuzawa T."/>
        </authorList>
    </citation>
    <scope>NUCLEOTIDE SEQUENCE</scope>
</reference>
<feature type="region of interest" description="Disordered" evidence="1">
    <location>
        <begin position="73"/>
        <end position="109"/>
    </location>
</feature>
<feature type="non-terminal residue" evidence="2">
    <location>
        <position position="1"/>
    </location>
</feature>
<dbReference type="EMBL" id="AB262347">
    <property type="protein sequence ID" value="BAF51630.2"/>
    <property type="molecule type" value="Genomic_DNA"/>
</dbReference>
<dbReference type="AlphaFoldDB" id="A4PBZ7"/>
<protein>
    <submittedName>
        <fullName evidence="2">p44 outer membrane protein</fullName>
    </submittedName>
</protein>
<sequence>GKDIVKFAKAVEISAPKIDEQVCTGSHMIRKDVDKNNATTYTATAGKTLETAQCSALQTKGVNKFSTFAEGVGLKDGQNWPTGKTRDHSTDGNAIAGPTNGNAKAVAGDLTKLSPDEKTIVA</sequence>
<accession>A4PBZ7</accession>
<name>A4PBZ7_ANAPH</name>
<organism evidence="2">
    <name type="scientific">Anaplasma phagocytophilum</name>
    <name type="common">Ehrlichia phagocytophila</name>
    <dbReference type="NCBI Taxonomy" id="948"/>
    <lineage>
        <taxon>Bacteria</taxon>
        <taxon>Pseudomonadati</taxon>
        <taxon>Pseudomonadota</taxon>
        <taxon>Alphaproteobacteria</taxon>
        <taxon>Rickettsiales</taxon>
        <taxon>Anaplasmataceae</taxon>
        <taxon>Anaplasma</taxon>
        <taxon>phagocytophilum group</taxon>
    </lineage>
</organism>
<feature type="non-terminal residue" evidence="2">
    <location>
        <position position="122"/>
    </location>
</feature>
<evidence type="ECO:0000256" key="1">
    <source>
        <dbReference type="SAM" id="MobiDB-lite"/>
    </source>
</evidence>
<evidence type="ECO:0000313" key="2">
    <source>
        <dbReference type="EMBL" id="BAF51630.2"/>
    </source>
</evidence>
<proteinExistence type="predicted"/>